<comment type="caution">
    <text evidence="8">The sequence shown here is derived from an EMBL/GenBank/DDBJ whole genome shotgun (WGS) entry which is preliminary data.</text>
</comment>
<dbReference type="SUPFAM" id="SSF54001">
    <property type="entry name" value="Cysteine proteinases"/>
    <property type="match status" value="1"/>
</dbReference>
<dbReference type="PANTHER" id="PTHR47359">
    <property type="entry name" value="PEPTIDOGLYCAN DL-ENDOPEPTIDASE CWLO"/>
    <property type="match status" value="1"/>
</dbReference>
<comment type="similarity">
    <text evidence="1">Belongs to the peptidase C40 family.</text>
</comment>
<evidence type="ECO:0000256" key="5">
    <source>
        <dbReference type="SAM" id="MobiDB-lite"/>
    </source>
</evidence>
<evidence type="ECO:0000256" key="3">
    <source>
        <dbReference type="ARBA" id="ARBA00022801"/>
    </source>
</evidence>
<evidence type="ECO:0000256" key="4">
    <source>
        <dbReference type="ARBA" id="ARBA00022807"/>
    </source>
</evidence>
<keyword evidence="3" id="KW-0378">Hydrolase</keyword>
<gene>
    <name evidence="8" type="ORF">IAA28_04310</name>
</gene>
<reference evidence="8" key="1">
    <citation type="journal article" date="2021" name="PeerJ">
        <title>Extensive microbial diversity within the chicken gut microbiome revealed by metagenomics and culture.</title>
        <authorList>
            <person name="Gilroy R."/>
            <person name="Ravi A."/>
            <person name="Getino M."/>
            <person name="Pursley I."/>
            <person name="Horton D.L."/>
            <person name="Alikhan N.F."/>
            <person name="Baker D."/>
            <person name="Gharbi K."/>
            <person name="Hall N."/>
            <person name="Watson M."/>
            <person name="Adriaenssens E.M."/>
            <person name="Foster-Nyarko E."/>
            <person name="Jarju S."/>
            <person name="Secka A."/>
            <person name="Antonio M."/>
            <person name="Oren A."/>
            <person name="Chaudhuri R.R."/>
            <person name="La Ragione R."/>
            <person name="Hildebrand F."/>
            <person name="Pallen M.J."/>
        </authorList>
    </citation>
    <scope>NUCLEOTIDE SEQUENCE</scope>
    <source>
        <strain evidence="8">ChiGjej4B4-12881</strain>
    </source>
</reference>
<evidence type="ECO:0000256" key="2">
    <source>
        <dbReference type="ARBA" id="ARBA00022670"/>
    </source>
</evidence>
<protein>
    <submittedName>
        <fullName evidence="8">C40 family peptidase</fullName>
    </submittedName>
</protein>
<feature type="domain" description="NlpC/P60" evidence="7">
    <location>
        <begin position="445"/>
        <end position="591"/>
    </location>
</feature>
<feature type="region of interest" description="Disordered" evidence="5">
    <location>
        <begin position="40"/>
        <end position="70"/>
    </location>
</feature>
<dbReference type="InterPro" id="IPR051794">
    <property type="entry name" value="PG_Endopeptidase_C40"/>
</dbReference>
<evidence type="ECO:0000256" key="1">
    <source>
        <dbReference type="ARBA" id="ARBA00007074"/>
    </source>
</evidence>
<evidence type="ECO:0000313" key="9">
    <source>
        <dbReference type="Proteomes" id="UP000886780"/>
    </source>
</evidence>
<feature type="signal peptide" evidence="6">
    <location>
        <begin position="1"/>
        <end position="25"/>
    </location>
</feature>
<dbReference type="EMBL" id="DXEU01000074">
    <property type="protein sequence ID" value="HIX52011.1"/>
    <property type="molecule type" value="Genomic_DNA"/>
</dbReference>
<dbReference type="Pfam" id="PF00877">
    <property type="entry name" value="NLPC_P60"/>
    <property type="match status" value="1"/>
</dbReference>
<organism evidence="8 9">
    <name type="scientific">Candidatus Lachnoclostridium stercoripullorum</name>
    <dbReference type="NCBI Taxonomy" id="2838635"/>
    <lineage>
        <taxon>Bacteria</taxon>
        <taxon>Bacillati</taxon>
        <taxon>Bacillota</taxon>
        <taxon>Clostridia</taxon>
        <taxon>Lachnospirales</taxon>
        <taxon>Lachnospiraceae</taxon>
    </lineage>
</organism>
<dbReference type="PROSITE" id="PS51935">
    <property type="entry name" value="NLPC_P60"/>
    <property type="match status" value="1"/>
</dbReference>
<dbReference type="AlphaFoldDB" id="A0A9D1W3B8"/>
<keyword evidence="2" id="KW-0645">Protease</keyword>
<accession>A0A9D1W3B8</accession>
<dbReference type="PANTHER" id="PTHR47359:SF3">
    <property type="entry name" value="NLP_P60 DOMAIN-CONTAINING PROTEIN-RELATED"/>
    <property type="match status" value="1"/>
</dbReference>
<evidence type="ECO:0000313" key="8">
    <source>
        <dbReference type="EMBL" id="HIX52011.1"/>
    </source>
</evidence>
<evidence type="ECO:0000259" key="7">
    <source>
        <dbReference type="PROSITE" id="PS51935"/>
    </source>
</evidence>
<feature type="region of interest" description="Disordered" evidence="5">
    <location>
        <begin position="239"/>
        <end position="273"/>
    </location>
</feature>
<keyword evidence="4" id="KW-0788">Thiol protease</keyword>
<dbReference type="Gene3D" id="3.90.1720.10">
    <property type="entry name" value="endopeptidase domain like (from Nostoc punctiforme)"/>
    <property type="match status" value="1"/>
</dbReference>
<dbReference type="InterPro" id="IPR038765">
    <property type="entry name" value="Papain-like_cys_pep_sf"/>
</dbReference>
<feature type="compositionally biased region" description="Low complexity" evidence="5">
    <location>
        <begin position="259"/>
        <end position="273"/>
    </location>
</feature>
<name>A0A9D1W3B8_9FIRM</name>
<reference evidence="8" key="2">
    <citation type="submission" date="2021-04" db="EMBL/GenBank/DDBJ databases">
        <authorList>
            <person name="Gilroy R."/>
        </authorList>
    </citation>
    <scope>NUCLEOTIDE SEQUENCE</scope>
    <source>
        <strain evidence="8">ChiGjej4B4-12881</strain>
    </source>
</reference>
<keyword evidence="6" id="KW-0732">Signal</keyword>
<dbReference type="GO" id="GO:0006508">
    <property type="term" value="P:proteolysis"/>
    <property type="evidence" value="ECO:0007669"/>
    <property type="project" value="UniProtKB-KW"/>
</dbReference>
<feature type="chain" id="PRO_5039480821" evidence="6">
    <location>
        <begin position="26"/>
        <end position="591"/>
    </location>
</feature>
<evidence type="ECO:0000256" key="6">
    <source>
        <dbReference type="SAM" id="SignalP"/>
    </source>
</evidence>
<sequence>MDKRKRFFQVLCAAWIGAGSLLAVAAGRTVPLWSGQAEGPAKEAIPFSSPVSPPQETEMAERETEAAEPEYEPLPSVLNLAFVYPDGTESSDVMDSRIGPIYRELEITDLNWLDEIYNLSGLTPEQMAGRLGIPPEAILGKYDRENESHNPEDPSSWKVGAWKQVNLSVLDGDGRRISRDSNVKEILSMASVYTYFHDYEDGDLFLDYAKELWERSHSYSISMGGVYYCGGCVEEEGGTAGGEEAADGTSQAETVSGDEAVSSGEVSPASAVSSGEVSSASTVSSEASFSLSSASSGPGVEMGSAIEESIAQIEESLSLGDAATPSDIAASSASASPSAVLPTDAAPGDTGEFISCPGHIDLHVTVRIAGTAEKNNSLFSLDQRGSAPSENWPGWTEEMRALVAELDSQDWYQQYGLSISDLSLQPPISQEDMDRYLGLLPEDLSAERRELIRFALESVGRVPYYWGGKASSPGYTGNLFGTLVEPDPKGRIKKGLDCSGWVSWVYWSVTGERLAAESTAGLIHCGSPVARSQLKPGDIIIRTGDETHVIMFLAWEENGRILCIHESSGAANNVTVSSLDANWEHYRKLLE</sequence>
<dbReference type="InterPro" id="IPR000064">
    <property type="entry name" value="NLP_P60_dom"/>
</dbReference>
<dbReference type="Proteomes" id="UP000886780">
    <property type="component" value="Unassembled WGS sequence"/>
</dbReference>
<proteinExistence type="inferred from homology"/>
<dbReference type="GO" id="GO:0008234">
    <property type="term" value="F:cysteine-type peptidase activity"/>
    <property type="evidence" value="ECO:0007669"/>
    <property type="project" value="UniProtKB-KW"/>
</dbReference>